<dbReference type="Gene3D" id="3.90.760.10">
    <property type="entry name" value="Flavocytochrome c sulphide dehydrogenase, flavin-binding domain"/>
    <property type="match status" value="1"/>
</dbReference>
<dbReference type="Gene3D" id="3.50.50.60">
    <property type="entry name" value="FAD/NAD(P)-binding domain"/>
    <property type="match status" value="2"/>
</dbReference>
<dbReference type="InterPro" id="IPR015323">
    <property type="entry name" value="FlavoCytC_S_DH_flav-bd"/>
</dbReference>
<dbReference type="Proteomes" id="UP000018733">
    <property type="component" value="Unassembled WGS sequence"/>
</dbReference>
<evidence type="ECO:0000313" key="7">
    <source>
        <dbReference type="Proteomes" id="UP000018733"/>
    </source>
</evidence>
<sequence length="421" mass="46994">MRRRRFLKHTLFFSAAMLGTPAIGTKRKPHVVVVGGGFGGAIAAKYLRTYSRGQIDVTLIEQHKQFVSCPMSNLVLVGLKDIAYCTQKYDQLADRWGVRIIHQRAEKIRADSSRLVLADASEIVYDRLVVSPGVNLQWDAIDGMDHPKAKDVVIDAWQSGTDSVRLRNQIQTLKPEGSVAICIPLAPYRCPSAPYERASLIAWYLKKYKTGATVHVYDANQEITTEKDLYQRFWQEHYENVLFYHPENTLVGVDIEQRKLHFEFEDAAADVLNIIPPMRAGRIAIDAGLATSNDKWCEVDFLNFESVAQRNIHILGDSIQIAPLMPKSGHMAAQHGRTCAYAICDSLLNKNTSLAPVYANTCFSFVSESHAMHVASVHHYSKENKTMESVKGAGGVSAAPSPEEVPLAFAWADAIWADMFQ</sequence>
<dbReference type="PANTHER" id="PTHR43755">
    <property type="match status" value="1"/>
</dbReference>
<dbReference type="OrthoDB" id="9781621at2"/>
<dbReference type="InterPro" id="IPR023753">
    <property type="entry name" value="FAD/NAD-binding_dom"/>
</dbReference>
<evidence type="ECO:0000259" key="5">
    <source>
        <dbReference type="Pfam" id="PF21706"/>
    </source>
</evidence>
<evidence type="ECO:0000256" key="1">
    <source>
        <dbReference type="ARBA" id="ARBA00022630"/>
    </source>
</evidence>
<dbReference type="PATRIC" id="fig|1424334.3.peg.941"/>
<protein>
    <submittedName>
        <fullName evidence="6">Flavocytochrome C sulfide dehydrogenase</fullName>
    </submittedName>
</protein>
<feature type="domain" description="FAD/NAD(P)-binding" evidence="3">
    <location>
        <begin position="30"/>
        <end position="144"/>
    </location>
</feature>
<dbReference type="Pfam" id="PF07992">
    <property type="entry name" value="Pyr_redox_2"/>
    <property type="match status" value="1"/>
</dbReference>
<dbReference type="PANTHER" id="PTHR43755:SF1">
    <property type="entry name" value="FAD-DEPENDENT PYRIDINE NUCLEOTIDE-DISULPHIDE OXIDOREDUCTASE"/>
    <property type="match status" value="1"/>
</dbReference>
<dbReference type="Pfam" id="PF09242">
    <property type="entry name" value="FCSD-flav_bind"/>
    <property type="match status" value="1"/>
</dbReference>
<accession>V8QXR9</accession>
<feature type="domain" description="Sulfide dehydrogenase [flavocytochrome c] flavoprotein chain central" evidence="5">
    <location>
        <begin position="166"/>
        <end position="276"/>
    </location>
</feature>
<dbReference type="HOGENOM" id="CLU_030742_0_0_4"/>
<dbReference type="AlphaFoldDB" id="V8QXR9"/>
<dbReference type="RefSeq" id="WP_024003992.1">
    <property type="nucleotide sequence ID" value="NZ_KI650979.1"/>
</dbReference>
<dbReference type="InterPro" id="IPR049386">
    <property type="entry name" value="FCSD_central"/>
</dbReference>
<dbReference type="SUPFAM" id="SSF51905">
    <property type="entry name" value="FAD/NAD(P)-binding domain"/>
    <property type="match status" value="2"/>
</dbReference>
<evidence type="ECO:0000259" key="3">
    <source>
        <dbReference type="Pfam" id="PF07992"/>
    </source>
</evidence>
<reference evidence="6 7" key="1">
    <citation type="journal article" date="2014" name="Genome Announc.">
        <title>Draft Genome Sequence of Advenella kashmirensis Strain W13003, a Polycyclic Aromatic Hydrocarbon-Degrading Bacterium.</title>
        <authorList>
            <person name="Wang X."/>
            <person name="Jin D."/>
            <person name="Zhou L."/>
            <person name="Wu L."/>
            <person name="An W."/>
            <person name="Zhao L."/>
        </authorList>
    </citation>
    <scope>NUCLEOTIDE SEQUENCE [LARGE SCALE GENOMIC DNA]</scope>
    <source>
        <strain evidence="6 7">W13003</strain>
    </source>
</reference>
<feature type="domain" description="Flavocytochrome c sulphide dehydrogenase flavin-binding" evidence="4">
    <location>
        <begin position="355"/>
        <end position="420"/>
    </location>
</feature>
<evidence type="ECO:0000256" key="2">
    <source>
        <dbReference type="ARBA" id="ARBA00022827"/>
    </source>
</evidence>
<dbReference type="GO" id="GO:0016491">
    <property type="term" value="F:oxidoreductase activity"/>
    <property type="evidence" value="ECO:0007669"/>
    <property type="project" value="InterPro"/>
</dbReference>
<proteinExistence type="predicted"/>
<gene>
    <name evidence="6" type="ORF">W822_04645</name>
</gene>
<dbReference type="Pfam" id="PF21706">
    <property type="entry name" value="FCSD_central"/>
    <property type="match status" value="1"/>
</dbReference>
<dbReference type="eggNOG" id="COG0446">
    <property type="taxonomic scope" value="Bacteria"/>
</dbReference>
<dbReference type="GO" id="GO:0050660">
    <property type="term" value="F:flavin adenine dinucleotide binding"/>
    <property type="evidence" value="ECO:0007669"/>
    <property type="project" value="InterPro"/>
</dbReference>
<dbReference type="InterPro" id="IPR016156">
    <property type="entry name" value="FAD/NAD-linked_Rdtase_dimer_sf"/>
</dbReference>
<dbReference type="InterPro" id="IPR052541">
    <property type="entry name" value="SQRD"/>
</dbReference>
<dbReference type="EMBL" id="AYXT01000001">
    <property type="protein sequence ID" value="ETF04442.1"/>
    <property type="molecule type" value="Genomic_DNA"/>
</dbReference>
<keyword evidence="2" id="KW-0274">FAD</keyword>
<evidence type="ECO:0000259" key="4">
    <source>
        <dbReference type="Pfam" id="PF09242"/>
    </source>
</evidence>
<dbReference type="SUPFAM" id="SSF55424">
    <property type="entry name" value="FAD/NAD-linked reductases, dimerisation (C-terminal) domain"/>
    <property type="match status" value="1"/>
</dbReference>
<keyword evidence="1" id="KW-0285">Flavoprotein</keyword>
<dbReference type="InterPro" id="IPR036188">
    <property type="entry name" value="FAD/NAD-bd_sf"/>
</dbReference>
<dbReference type="STRING" id="1424334.W822_04645"/>
<keyword evidence="7" id="KW-1185">Reference proteome</keyword>
<dbReference type="InterPro" id="IPR037092">
    <property type="entry name" value="FlavoCytC_S_DH_flav-bd_sf"/>
</dbReference>
<comment type="caution">
    <text evidence="6">The sequence shown here is derived from an EMBL/GenBank/DDBJ whole genome shotgun (WGS) entry which is preliminary data.</text>
</comment>
<name>V8QXR9_9BURK</name>
<evidence type="ECO:0000313" key="6">
    <source>
        <dbReference type="EMBL" id="ETF04442.1"/>
    </source>
</evidence>
<organism evidence="6 7">
    <name type="scientific">Advenella kashmirensis W13003</name>
    <dbReference type="NCBI Taxonomy" id="1424334"/>
    <lineage>
        <taxon>Bacteria</taxon>
        <taxon>Pseudomonadati</taxon>
        <taxon>Pseudomonadota</taxon>
        <taxon>Betaproteobacteria</taxon>
        <taxon>Burkholderiales</taxon>
        <taxon>Alcaligenaceae</taxon>
    </lineage>
</organism>